<keyword evidence="1" id="KW-1133">Transmembrane helix</keyword>
<protein>
    <submittedName>
        <fullName evidence="2">Uncharacterized protein</fullName>
    </submittedName>
</protein>
<dbReference type="HOGENOM" id="CLU_3326750_0_0_3"/>
<dbReference type="AlphaFoldDB" id="B4VUT8"/>
<gene>
    <name evidence="2" type="ORF">MC7420_4037</name>
</gene>
<sequence length="38" mass="4760">MPNKIRILVNYFFLCFFIIEAFIVYLLVVYHDYSRRLE</sequence>
<dbReference type="EMBL" id="DS989853">
    <property type="protein sequence ID" value="EDX74513.1"/>
    <property type="molecule type" value="Genomic_DNA"/>
</dbReference>
<keyword evidence="1" id="KW-0472">Membrane</keyword>
<reference evidence="2 3" key="1">
    <citation type="submission" date="2008-07" db="EMBL/GenBank/DDBJ databases">
        <authorList>
            <person name="Tandeau de Marsac N."/>
            <person name="Ferriera S."/>
            <person name="Johnson J."/>
            <person name="Kravitz S."/>
            <person name="Beeson K."/>
            <person name="Sutton G."/>
            <person name="Rogers Y.-H."/>
            <person name="Friedman R."/>
            <person name="Frazier M."/>
            <person name="Venter J.C."/>
        </authorList>
    </citation>
    <scope>NUCLEOTIDE SEQUENCE [LARGE SCALE GENOMIC DNA]</scope>
    <source>
        <strain evidence="2 3">PCC 7420</strain>
    </source>
</reference>
<evidence type="ECO:0000313" key="3">
    <source>
        <dbReference type="Proteomes" id="UP000003835"/>
    </source>
</evidence>
<evidence type="ECO:0000313" key="2">
    <source>
        <dbReference type="EMBL" id="EDX74513.1"/>
    </source>
</evidence>
<feature type="transmembrane region" description="Helical" evidence="1">
    <location>
        <begin position="7"/>
        <end position="30"/>
    </location>
</feature>
<organism evidence="2 3">
    <name type="scientific">Coleofasciculus chthonoplastes PCC 7420</name>
    <dbReference type="NCBI Taxonomy" id="118168"/>
    <lineage>
        <taxon>Bacteria</taxon>
        <taxon>Bacillati</taxon>
        <taxon>Cyanobacteriota</taxon>
        <taxon>Cyanophyceae</taxon>
        <taxon>Coleofasciculales</taxon>
        <taxon>Coleofasciculaceae</taxon>
        <taxon>Coleofasciculus</taxon>
    </lineage>
</organism>
<proteinExistence type="predicted"/>
<keyword evidence="3" id="KW-1185">Reference proteome</keyword>
<dbReference type="STRING" id="118168.MC7420_4037"/>
<dbReference type="Proteomes" id="UP000003835">
    <property type="component" value="Unassembled WGS sequence"/>
</dbReference>
<keyword evidence="1" id="KW-0812">Transmembrane</keyword>
<evidence type="ECO:0000256" key="1">
    <source>
        <dbReference type="SAM" id="Phobius"/>
    </source>
</evidence>
<accession>B4VUT8</accession>
<name>B4VUT8_9CYAN</name>